<organism evidence="2 3">
    <name type="scientific">Streptomyces lonarensis</name>
    <dbReference type="NCBI Taxonomy" id="700599"/>
    <lineage>
        <taxon>Bacteria</taxon>
        <taxon>Bacillati</taxon>
        <taxon>Actinomycetota</taxon>
        <taxon>Actinomycetes</taxon>
        <taxon>Kitasatosporales</taxon>
        <taxon>Streptomycetaceae</taxon>
        <taxon>Streptomyces</taxon>
    </lineage>
</organism>
<accession>A0A7X6CX57</accession>
<reference evidence="2 3" key="1">
    <citation type="submission" date="2020-03" db="EMBL/GenBank/DDBJ databases">
        <title>Draft genome of Streptomyces sp. ventii, isolated from the Axial Seamount in the Pacific Ocean, and resequencing of the two type strains Streptomyces lonarensis strain NCL 716 and Streptomyces bohaiensis strain 11A07.</title>
        <authorList>
            <person name="Loughran R.M."/>
            <person name="Pfannmuller K.M."/>
            <person name="Wasson B.J."/>
            <person name="Deadmond M.C."/>
            <person name="Paddock B.E."/>
            <person name="Koyack M.J."/>
            <person name="Gallegos D.A."/>
            <person name="Mitchell E.A."/>
            <person name="Ushijima B."/>
            <person name="Saw J.H."/>
            <person name="Mcphail K.L."/>
            <person name="Videau P."/>
        </authorList>
    </citation>
    <scope>NUCLEOTIDE SEQUENCE [LARGE SCALE GENOMIC DNA]</scope>
    <source>
        <strain evidence="2 3">NCL716</strain>
    </source>
</reference>
<evidence type="ECO:0000259" key="1">
    <source>
        <dbReference type="Pfam" id="PF01590"/>
    </source>
</evidence>
<feature type="domain" description="GAF" evidence="1">
    <location>
        <begin position="41"/>
        <end position="182"/>
    </location>
</feature>
<dbReference type="AlphaFoldDB" id="A0A7X6CX57"/>
<dbReference type="PANTHER" id="PTHR43102">
    <property type="entry name" value="SLR1143 PROTEIN"/>
    <property type="match status" value="1"/>
</dbReference>
<dbReference type="PANTHER" id="PTHR43102:SF2">
    <property type="entry name" value="GAF DOMAIN-CONTAINING PROTEIN"/>
    <property type="match status" value="1"/>
</dbReference>
<dbReference type="Pfam" id="PF01590">
    <property type="entry name" value="GAF"/>
    <property type="match status" value="1"/>
</dbReference>
<evidence type="ECO:0000313" key="2">
    <source>
        <dbReference type="EMBL" id="NJQ04217.1"/>
    </source>
</evidence>
<dbReference type="SUPFAM" id="SSF55781">
    <property type="entry name" value="GAF domain-like"/>
    <property type="match status" value="1"/>
</dbReference>
<comment type="caution">
    <text evidence="2">The sequence shown here is derived from an EMBL/GenBank/DDBJ whole genome shotgun (WGS) entry which is preliminary data.</text>
</comment>
<dbReference type="Gene3D" id="3.30.450.40">
    <property type="match status" value="1"/>
</dbReference>
<dbReference type="EMBL" id="JAAVJD010000004">
    <property type="protein sequence ID" value="NJQ04217.1"/>
    <property type="molecule type" value="Genomic_DNA"/>
</dbReference>
<sequence length="190" mass="20296">MTRRYDPTSRLLLTPEDPHAAARVGRLAELGLGPGTRGPLDAFDGFARRMATALAAPYAMVNFIDERQQFFAGLHRPREGAPGAAAAPAARDAAVRTMPRGHGYCPHVVVRRAALVLEDVLDYPRFAGNPVVEEMGIRAYLGAPLLEAAGPALGTVCVADTRPRPWGRDGLETIKGFAGELTAELTGGRR</sequence>
<dbReference type="InterPro" id="IPR029016">
    <property type="entry name" value="GAF-like_dom_sf"/>
</dbReference>
<protein>
    <submittedName>
        <fullName evidence="2">GAF domain-containing protein</fullName>
    </submittedName>
</protein>
<proteinExistence type="predicted"/>
<name>A0A7X6CX57_9ACTN</name>
<keyword evidence="3" id="KW-1185">Reference proteome</keyword>
<gene>
    <name evidence="2" type="ORF">HCN56_01160</name>
</gene>
<dbReference type="RefSeq" id="WP_167967518.1">
    <property type="nucleotide sequence ID" value="NZ_BHZG01000366.1"/>
</dbReference>
<dbReference type="InterPro" id="IPR003018">
    <property type="entry name" value="GAF"/>
</dbReference>
<evidence type="ECO:0000313" key="3">
    <source>
        <dbReference type="Proteomes" id="UP000578686"/>
    </source>
</evidence>
<dbReference type="Proteomes" id="UP000578686">
    <property type="component" value="Unassembled WGS sequence"/>
</dbReference>